<feature type="domain" description="Pili assembly chaperone N-terminal" evidence="7">
    <location>
        <begin position="23"/>
        <end position="143"/>
    </location>
</feature>
<dbReference type="InterPro" id="IPR016147">
    <property type="entry name" value="Pili_assmbl_chaperone_N"/>
</dbReference>
<dbReference type="InterPro" id="IPR050643">
    <property type="entry name" value="Periplasmic_pilus_chap"/>
</dbReference>
<keyword evidence="5" id="KW-0143">Chaperone</keyword>
<evidence type="ECO:0000259" key="7">
    <source>
        <dbReference type="Pfam" id="PF00345"/>
    </source>
</evidence>
<dbReference type="SUPFAM" id="SSF49584">
    <property type="entry name" value="Periplasmic chaperone C-domain"/>
    <property type="match status" value="1"/>
</dbReference>
<dbReference type="OrthoDB" id="9131059at2"/>
<dbReference type="Pfam" id="PF02753">
    <property type="entry name" value="PapD_C"/>
    <property type="match status" value="1"/>
</dbReference>
<dbReference type="RefSeq" id="WP_125294712.1">
    <property type="nucleotide sequence ID" value="NZ_JAPTZM010000002.1"/>
</dbReference>
<dbReference type="InterPro" id="IPR036316">
    <property type="entry name" value="Pili_assmbl_chap_C_dom_sf"/>
</dbReference>
<keyword evidence="4" id="KW-0574">Periplasm</keyword>
<evidence type="ECO:0000256" key="4">
    <source>
        <dbReference type="ARBA" id="ARBA00022764"/>
    </source>
</evidence>
<evidence type="ECO:0000259" key="8">
    <source>
        <dbReference type="Pfam" id="PF02753"/>
    </source>
</evidence>
<evidence type="ECO:0000313" key="10">
    <source>
        <dbReference type="Proteomes" id="UP000275331"/>
    </source>
</evidence>
<gene>
    <name evidence="9" type="ORF">EGT71_18645</name>
</gene>
<dbReference type="Pfam" id="PF00345">
    <property type="entry name" value="PapD_N"/>
    <property type="match status" value="1"/>
</dbReference>
<evidence type="ECO:0000256" key="3">
    <source>
        <dbReference type="ARBA" id="ARBA00022729"/>
    </source>
</evidence>
<dbReference type="EMBL" id="RHXB01000014">
    <property type="protein sequence ID" value="RSE23207.1"/>
    <property type="molecule type" value="Genomic_DNA"/>
</dbReference>
<evidence type="ECO:0000256" key="6">
    <source>
        <dbReference type="SAM" id="SignalP"/>
    </source>
</evidence>
<dbReference type="PRINTS" id="PR00969">
    <property type="entry name" value="CHAPERONPILI"/>
</dbReference>
<feature type="chain" id="PRO_5019180087" evidence="6">
    <location>
        <begin position="22"/>
        <end position="236"/>
    </location>
</feature>
<evidence type="ECO:0000256" key="2">
    <source>
        <dbReference type="ARBA" id="ARBA00007399"/>
    </source>
</evidence>
<feature type="domain" description="Pili assembly chaperone C-terminal" evidence="8">
    <location>
        <begin position="165"/>
        <end position="227"/>
    </location>
</feature>
<comment type="subcellular location">
    <subcellularLocation>
        <location evidence="1">Periplasm</location>
    </subcellularLocation>
</comment>
<dbReference type="Gene3D" id="2.60.40.10">
    <property type="entry name" value="Immunoglobulins"/>
    <property type="match status" value="2"/>
</dbReference>
<proteinExistence type="inferred from homology"/>
<dbReference type="InterPro" id="IPR008962">
    <property type="entry name" value="PapD-like_sf"/>
</dbReference>
<comment type="caution">
    <text evidence="9">The sequence shown here is derived from an EMBL/GenBank/DDBJ whole genome shotgun (WGS) entry which is preliminary data.</text>
</comment>
<accession>A0A427US89</accession>
<sequence length="236" mass="26354">MKKLLVLIITMCVAWTFNSYAALTLNVSRVVYNEKDGDAQLSVNNDENRTYLIQSWLDAGDPVNVKKALPFVVTPPLFRLDGNSDNVIRVVYLGTGLPTDKESLFWLNVKGIPGLNDAEKKFENRMVLAVDNRIKVFFRPASLSGNASDAMKNLSWTRNGNRIMVENKHPYHVVLNKITAGSEDITISVLDNNSLITPFGQKTFTLKHAPAQGETIAWTAVNDFGLTSKSFSQRFE</sequence>
<evidence type="ECO:0000313" key="9">
    <source>
        <dbReference type="EMBL" id="RSE23207.1"/>
    </source>
</evidence>
<name>A0A427US89_9ENTR</name>
<dbReference type="AlphaFoldDB" id="A0A427US89"/>
<organism evidence="9 10">
    <name type="scientific">Atlantibacter subterraneus</name>
    <dbReference type="NCBI Taxonomy" id="255519"/>
    <lineage>
        <taxon>Bacteria</taxon>
        <taxon>Pseudomonadati</taxon>
        <taxon>Pseudomonadota</taxon>
        <taxon>Gammaproteobacteria</taxon>
        <taxon>Enterobacterales</taxon>
        <taxon>Enterobacteriaceae</taxon>
        <taxon>Atlantibacter</taxon>
    </lineage>
</organism>
<evidence type="ECO:0000256" key="1">
    <source>
        <dbReference type="ARBA" id="ARBA00004418"/>
    </source>
</evidence>
<dbReference type="InterPro" id="IPR016148">
    <property type="entry name" value="Pili_assmbl_chaperone_C"/>
</dbReference>
<protein>
    <submittedName>
        <fullName evidence="9">Molecular chaperone</fullName>
    </submittedName>
</protein>
<dbReference type="SUPFAM" id="SSF49354">
    <property type="entry name" value="PapD-like"/>
    <property type="match status" value="1"/>
</dbReference>
<dbReference type="InterPro" id="IPR013783">
    <property type="entry name" value="Ig-like_fold"/>
</dbReference>
<dbReference type="InterPro" id="IPR001829">
    <property type="entry name" value="Pili_assmbl_chaperone_bac"/>
</dbReference>
<comment type="similarity">
    <text evidence="2">Belongs to the periplasmic pilus chaperone family.</text>
</comment>
<feature type="signal peptide" evidence="6">
    <location>
        <begin position="1"/>
        <end position="21"/>
    </location>
</feature>
<dbReference type="GO" id="GO:0071555">
    <property type="term" value="P:cell wall organization"/>
    <property type="evidence" value="ECO:0007669"/>
    <property type="project" value="InterPro"/>
</dbReference>
<dbReference type="PANTHER" id="PTHR30251">
    <property type="entry name" value="PILUS ASSEMBLY CHAPERONE"/>
    <property type="match status" value="1"/>
</dbReference>
<evidence type="ECO:0000256" key="5">
    <source>
        <dbReference type="ARBA" id="ARBA00023186"/>
    </source>
</evidence>
<dbReference type="PANTHER" id="PTHR30251:SF2">
    <property type="entry name" value="FIMBRIAL CHAPERONE YADV-RELATED"/>
    <property type="match status" value="1"/>
</dbReference>
<reference evidence="9 10" key="1">
    <citation type="submission" date="2018-10" db="EMBL/GenBank/DDBJ databases">
        <title>Transmission dynamics of multidrug resistant bacteria on intensive care unit surfaces.</title>
        <authorList>
            <person name="D'Souza A.W."/>
            <person name="Potter R.F."/>
            <person name="Wallace M."/>
            <person name="Shupe A."/>
            <person name="Patel S."/>
            <person name="Sun S."/>
            <person name="Gul D."/>
            <person name="Kwon J.H."/>
            <person name="Andleeb S."/>
            <person name="Burnham C.-A.D."/>
            <person name="Dantas G."/>
        </authorList>
    </citation>
    <scope>NUCLEOTIDE SEQUENCE [LARGE SCALE GENOMIC DNA]</scope>
    <source>
        <strain evidence="9 10">AS_373</strain>
    </source>
</reference>
<dbReference type="Proteomes" id="UP000275331">
    <property type="component" value="Unassembled WGS sequence"/>
</dbReference>
<keyword evidence="3 6" id="KW-0732">Signal</keyword>
<dbReference type="GO" id="GO:0030288">
    <property type="term" value="C:outer membrane-bounded periplasmic space"/>
    <property type="evidence" value="ECO:0007669"/>
    <property type="project" value="InterPro"/>
</dbReference>